<dbReference type="EMBL" id="BAAAJK010000004">
    <property type="protein sequence ID" value="GAA1382147.1"/>
    <property type="molecule type" value="Genomic_DNA"/>
</dbReference>
<organism evidence="11 12">
    <name type="scientific">Pseudonocardia kongjuensis</name>
    <dbReference type="NCBI Taxonomy" id="102227"/>
    <lineage>
        <taxon>Bacteria</taxon>
        <taxon>Bacillati</taxon>
        <taxon>Actinomycetota</taxon>
        <taxon>Actinomycetes</taxon>
        <taxon>Pseudonocardiales</taxon>
        <taxon>Pseudonocardiaceae</taxon>
        <taxon>Pseudonocardia</taxon>
    </lineage>
</organism>
<comment type="caution">
    <text evidence="11">The sequence shown here is derived from an EMBL/GenBank/DDBJ whole genome shotgun (WGS) entry which is preliminary data.</text>
</comment>
<accession>A0ABN1XL71</accession>
<keyword evidence="6" id="KW-0408">Iron</keyword>
<keyword evidence="5" id="KW-0560">Oxidoreductase</keyword>
<dbReference type="Proteomes" id="UP001501414">
    <property type="component" value="Unassembled WGS sequence"/>
</dbReference>
<dbReference type="SUPFAM" id="SSF50022">
    <property type="entry name" value="ISP domain"/>
    <property type="match status" value="1"/>
</dbReference>
<protein>
    <submittedName>
        <fullName evidence="11">SRPBCC family protein</fullName>
    </submittedName>
</protein>
<evidence type="ECO:0000256" key="2">
    <source>
        <dbReference type="ARBA" id="ARBA00022714"/>
    </source>
</evidence>
<dbReference type="PROSITE" id="PS51296">
    <property type="entry name" value="RIESKE"/>
    <property type="match status" value="1"/>
</dbReference>
<keyword evidence="4" id="KW-0223">Dioxygenase</keyword>
<name>A0ABN1XL71_9PSEU</name>
<feature type="region of interest" description="Disordered" evidence="9">
    <location>
        <begin position="234"/>
        <end position="253"/>
    </location>
</feature>
<evidence type="ECO:0000256" key="8">
    <source>
        <dbReference type="ARBA" id="ARBA00023027"/>
    </source>
</evidence>
<dbReference type="Pfam" id="PF00848">
    <property type="entry name" value="Ring_hydroxyl_A"/>
    <property type="match status" value="1"/>
</dbReference>
<evidence type="ECO:0000256" key="9">
    <source>
        <dbReference type="SAM" id="MobiDB-lite"/>
    </source>
</evidence>
<dbReference type="PROSITE" id="PS00570">
    <property type="entry name" value="RING_HYDROXYL_ALPHA"/>
    <property type="match status" value="1"/>
</dbReference>
<feature type="domain" description="Rieske" evidence="10">
    <location>
        <begin position="44"/>
        <end position="125"/>
    </location>
</feature>
<gene>
    <name evidence="11" type="ORF">GCM10009613_09400</name>
</gene>
<keyword evidence="8" id="KW-0520">NAD</keyword>
<evidence type="ECO:0000256" key="3">
    <source>
        <dbReference type="ARBA" id="ARBA00022723"/>
    </source>
</evidence>
<keyword evidence="3" id="KW-0479">Metal-binding</keyword>
<dbReference type="SUPFAM" id="SSF55961">
    <property type="entry name" value="Bet v1-like"/>
    <property type="match status" value="1"/>
</dbReference>
<evidence type="ECO:0000259" key="10">
    <source>
        <dbReference type="PROSITE" id="PS51296"/>
    </source>
</evidence>
<dbReference type="InterPro" id="IPR015879">
    <property type="entry name" value="Ring_hydroxy_dOase_asu_C_dom"/>
</dbReference>
<dbReference type="InterPro" id="IPR017941">
    <property type="entry name" value="Rieske_2Fe-2S"/>
</dbReference>
<evidence type="ECO:0000256" key="5">
    <source>
        <dbReference type="ARBA" id="ARBA00023002"/>
    </source>
</evidence>
<dbReference type="Pfam" id="PF00355">
    <property type="entry name" value="Rieske"/>
    <property type="match status" value="1"/>
</dbReference>
<dbReference type="Gene3D" id="2.102.10.10">
    <property type="entry name" value="Rieske [2Fe-2S] iron-sulphur domain"/>
    <property type="match status" value="1"/>
</dbReference>
<keyword evidence="2" id="KW-0001">2Fe-2S</keyword>
<evidence type="ECO:0000256" key="7">
    <source>
        <dbReference type="ARBA" id="ARBA00023014"/>
    </source>
</evidence>
<dbReference type="InterPro" id="IPR036922">
    <property type="entry name" value="Rieske_2Fe-2S_sf"/>
</dbReference>
<dbReference type="InterPro" id="IPR001663">
    <property type="entry name" value="Rng_hydr_dOase-A"/>
</dbReference>
<dbReference type="PANTHER" id="PTHR43756">
    <property type="entry name" value="CHOLINE MONOOXYGENASE, CHLOROPLASTIC"/>
    <property type="match status" value="1"/>
</dbReference>
<dbReference type="PANTHER" id="PTHR43756:SF1">
    <property type="entry name" value="3-PHENYLPROPIONATE_CINNAMIC ACID DIOXYGENASE SUBUNIT ALPHA"/>
    <property type="match status" value="1"/>
</dbReference>
<evidence type="ECO:0000313" key="11">
    <source>
        <dbReference type="EMBL" id="GAA1382147.1"/>
    </source>
</evidence>
<dbReference type="Gene3D" id="3.90.380.10">
    <property type="entry name" value="Naphthalene 1,2-dioxygenase Alpha Subunit, Chain A, domain 1"/>
    <property type="match status" value="1"/>
</dbReference>
<sequence length="466" mass="52026">MVPDKETRDLTSLVDVENGVVSREIFLDEAIFKMELENLFSRAWLFVGHESQVPEEGDYFASRMGTDPVLMTRGTDGEVHVLLNSCRHRGMRVCRYDVGNTLQFTCPYHGWSYSVDGELVDTPGELFGVPHFAGAYAGKLRREDWGLVRPGRTVNYRGLIFATWDESAPSFEDYLGSFKYWVNNLADSISGVEGGSEVIAGVQKWRVKGNWKFVAENFLGDSYHADTTHSSVENVGIGPAGSSGTRHGTGPQALAARRATWHRCLSWPALGHGSNDSPDEERAAPQFADHPELTEYFAELYERKRAIRKAADEPVGANGPATLFPSMSLHALGFPKTILVAHPVSPTETEMWRWYIVDSDVRDDARDWLRRYYLRYSGPGGMTEQDDIENWDYATSASQGTRASKLPYNYSQGLGQTEPSRLDGAVVSTHWSTEENARNFYRHWARMTQGDQWPAGTASTNGRAGG</sequence>
<keyword evidence="12" id="KW-1185">Reference proteome</keyword>
<reference evidence="11 12" key="1">
    <citation type="journal article" date="2019" name="Int. J. Syst. Evol. Microbiol.">
        <title>The Global Catalogue of Microorganisms (GCM) 10K type strain sequencing project: providing services to taxonomists for standard genome sequencing and annotation.</title>
        <authorList>
            <consortium name="The Broad Institute Genomics Platform"/>
            <consortium name="The Broad Institute Genome Sequencing Center for Infectious Disease"/>
            <person name="Wu L."/>
            <person name="Ma J."/>
        </authorList>
    </citation>
    <scope>NUCLEOTIDE SEQUENCE [LARGE SCALE GENOMIC DNA]</scope>
    <source>
        <strain evidence="11 12">JCM 11896</strain>
    </source>
</reference>
<proteinExistence type="inferred from homology"/>
<dbReference type="RefSeq" id="WP_344018612.1">
    <property type="nucleotide sequence ID" value="NZ_BAAAJK010000004.1"/>
</dbReference>
<dbReference type="PRINTS" id="PR00090">
    <property type="entry name" value="RNGDIOXGNASE"/>
</dbReference>
<keyword evidence="7" id="KW-0411">Iron-sulfur</keyword>
<dbReference type="InterPro" id="IPR015881">
    <property type="entry name" value="ARHD_Rieske_2Fe_2S"/>
</dbReference>
<evidence type="ECO:0000256" key="6">
    <source>
        <dbReference type="ARBA" id="ARBA00023004"/>
    </source>
</evidence>
<comment type="similarity">
    <text evidence="1">Belongs to the bacterial ring-hydroxylating dioxygenase alpha subunit family.</text>
</comment>
<evidence type="ECO:0000256" key="4">
    <source>
        <dbReference type="ARBA" id="ARBA00022964"/>
    </source>
</evidence>
<evidence type="ECO:0000313" key="12">
    <source>
        <dbReference type="Proteomes" id="UP001501414"/>
    </source>
</evidence>
<evidence type="ECO:0000256" key="1">
    <source>
        <dbReference type="ARBA" id="ARBA00008751"/>
    </source>
</evidence>